<organism evidence="4 5">
    <name type="scientific">Mycobacterium noviomagense</name>
    <dbReference type="NCBI Taxonomy" id="459858"/>
    <lineage>
        <taxon>Bacteria</taxon>
        <taxon>Bacillati</taxon>
        <taxon>Actinomycetota</taxon>
        <taxon>Actinomycetes</taxon>
        <taxon>Mycobacteriales</taxon>
        <taxon>Mycobacteriaceae</taxon>
        <taxon>Mycobacterium</taxon>
    </lineage>
</organism>
<accession>A0A7I7PFT7</accession>
<gene>
    <name evidence="4" type="ORF">MNVI_27340</name>
</gene>
<evidence type="ECO:0000313" key="5">
    <source>
        <dbReference type="Proteomes" id="UP000466894"/>
    </source>
</evidence>
<reference evidence="4 5" key="1">
    <citation type="journal article" date="2019" name="Emerg. Microbes Infect.">
        <title>Comprehensive subspecies identification of 175 nontuberculous mycobacteria species based on 7547 genomic profiles.</title>
        <authorList>
            <person name="Matsumoto Y."/>
            <person name="Kinjo T."/>
            <person name="Motooka D."/>
            <person name="Nabeya D."/>
            <person name="Jung N."/>
            <person name="Uechi K."/>
            <person name="Horii T."/>
            <person name="Iida T."/>
            <person name="Fujita J."/>
            <person name="Nakamura S."/>
        </authorList>
    </citation>
    <scope>NUCLEOTIDE SEQUENCE [LARGE SCALE GENOMIC DNA]</scope>
    <source>
        <strain evidence="4 5">JCM 16367</strain>
    </source>
</reference>
<protein>
    <submittedName>
        <fullName evidence="4">TetR family transcriptional regulator</fullName>
    </submittedName>
</protein>
<dbReference type="GO" id="GO:0003677">
    <property type="term" value="F:DNA binding"/>
    <property type="evidence" value="ECO:0007669"/>
    <property type="project" value="UniProtKB-UniRule"/>
</dbReference>
<dbReference type="RefSeq" id="WP_232070229.1">
    <property type="nucleotide sequence ID" value="NZ_AP022583.1"/>
</dbReference>
<dbReference type="Proteomes" id="UP000466894">
    <property type="component" value="Chromosome"/>
</dbReference>
<dbReference type="InterPro" id="IPR001647">
    <property type="entry name" value="HTH_TetR"/>
</dbReference>
<evidence type="ECO:0000313" key="4">
    <source>
        <dbReference type="EMBL" id="BBY07416.1"/>
    </source>
</evidence>
<sequence length="209" mass="22409">MRLLAPPPRVHDIDGILDAAESLAAAAGPSAVTIRAVATAGGVSNGAIYHTFGCRAELLARTWLRAARRFLATQQALVDDSLSPRDAVVAAAEAPAVFAEQYPQSSSVLLAMRREELIGENIRRELASEVAATQTELVELMVMLATAVWDRKDAAAVDVVTTCIVDLPTSILLQRNRIHNPTAIEHLRAAVLAVLDVGPAPVKQKRRPR</sequence>
<dbReference type="PRINTS" id="PR00455">
    <property type="entry name" value="HTHTETR"/>
</dbReference>
<dbReference type="Gene3D" id="1.10.357.10">
    <property type="entry name" value="Tetracycline Repressor, domain 2"/>
    <property type="match status" value="1"/>
</dbReference>
<dbReference type="InterPro" id="IPR009057">
    <property type="entry name" value="Homeodomain-like_sf"/>
</dbReference>
<evidence type="ECO:0000259" key="3">
    <source>
        <dbReference type="PROSITE" id="PS50977"/>
    </source>
</evidence>
<proteinExistence type="predicted"/>
<feature type="DNA-binding region" description="H-T-H motif" evidence="2">
    <location>
        <begin position="33"/>
        <end position="52"/>
    </location>
</feature>
<keyword evidence="1 2" id="KW-0238">DNA-binding</keyword>
<dbReference type="AlphaFoldDB" id="A0A7I7PFT7"/>
<dbReference type="KEGG" id="mnv:MNVI_27340"/>
<name>A0A7I7PFT7_9MYCO</name>
<dbReference type="EMBL" id="AP022583">
    <property type="protein sequence ID" value="BBY07416.1"/>
    <property type="molecule type" value="Genomic_DNA"/>
</dbReference>
<evidence type="ECO:0000256" key="2">
    <source>
        <dbReference type="PROSITE-ProRule" id="PRU00335"/>
    </source>
</evidence>
<feature type="domain" description="HTH tetR-type" evidence="3">
    <location>
        <begin position="10"/>
        <end position="70"/>
    </location>
</feature>
<evidence type="ECO:0000256" key="1">
    <source>
        <dbReference type="ARBA" id="ARBA00023125"/>
    </source>
</evidence>
<dbReference type="SUPFAM" id="SSF46689">
    <property type="entry name" value="Homeodomain-like"/>
    <property type="match status" value="1"/>
</dbReference>
<dbReference type="PROSITE" id="PS50977">
    <property type="entry name" value="HTH_TETR_2"/>
    <property type="match status" value="1"/>
</dbReference>
<dbReference type="Pfam" id="PF00440">
    <property type="entry name" value="TetR_N"/>
    <property type="match status" value="1"/>
</dbReference>